<protein>
    <submittedName>
        <fullName evidence="6">Betaine-aldehyde dehydrogenase</fullName>
        <ecNumber evidence="6">1.2.1.8</ecNumber>
    </submittedName>
</protein>
<keyword evidence="2 4" id="KW-0560">Oxidoreductase</keyword>
<reference evidence="6 7" key="1">
    <citation type="submission" date="2020-07" db="EMBL/GenBank/DDBJ databases">
        <title>Genomic Encyclopedia of Type Strains, Phase IV (KMG-V): Genome sequencing to study the core and pangenomes of soil and plant-associated prokaryotes.</title>
        <authorList>
            <person name="Whitman W."/>
        </authorList>
    </citation>
    <scope>NUCLEOTIDE SEQUENCE [LARGE SCALE GENOMIC DNA]</scope>
    <source>
        <strain evidence="6 7">SAS40</strain>
    </source>
</reference>
<feature type="domain" description="Aldehyde dehydrogenase" evidence="5">
    <location>
        <begin position="32"/>
        <end position="494"/>
    </location>
</feature>
<dbReference type="RefSeq" id="WP_179587813.1">
    <property type="nucleotide sequence ID" value="NZ_JACBYR010000001.1"/>
</dbReference>
<dbReference type="Pfam" id="PF00171">
    <property type="entry name" value="Aldedh"/>
    <property type="match status" value="1"/>
</dbReference>
<dbReference type="InterPro" id="IPR029510">
    <property type="entry name" value="Ald_DH_CS_GLU"/>
</dbReference>
<dbReference type="EMBL" id="JACBYR010000001">
    <property type="protein sequence ID" value="NYE84080.1"/>
    <property type="molecule type" value="Genomic_DNA"/>
</dbReference>
<name>A0A7Y9IVY7_9BURK</name>
<evidence type="ECO:0000256" key="4">
    <source>
        <dbReference type="RuleBase" id="RU003345"/>
    </source>
</evidence>
<evidence type="ECO:0000259" key="5">
    <source>
        <dbReference type="Pfam" id="PF00171"/>
    </source>
</evidence>
<gene>
    <name evidence="6" type="ORF">FHW18_003351</name>
</gene>
<dbReference type="AlphaFoldDB" id="A0A7Y9IVY7"/>
<dbReference type="FunFam" id="3.40.605.10:FF:000007">
    <property type="entry name" value="NAD/NADP-dependent betaine aldehyde dehydrogenase"/>
    <property type="match status" value="1"/>
</dbReference>
<organism evidence="6 7">
    <name type="scientific">Pigmentiphaga litoralis</name>
    <dbReference type="NCBI Taxonomy" id="516702"/>
    <lineage>
        <taxon>Bacteria</taxon>
        <taxon>Pseudomonadati</taxon>
        <taxon>Pseudomonadota</taxon>
        <taxon>Betaproteobacteria</taxon>
        <taxon>Burkholderiales</taxon>
        <taxon>Alcaligenaceae</taxon>
        <taxon>Pigmentiphaga</taxon>
    </lineage>
</organism>
<dbReference type="Gene3D" id="3.40.309.10">
    <property type="entry name" value="Aldehyde Dehydrogenase, Chain A, domain 2"/>
    <property type="match status" value="1"/>
</dbReference>
<evidence type="ECO:0000256" key="3">
    <source>
        <dbReference type="PROSITE-ProRule" id="PRU10007"/>
    </source>
</evidence>
<dbReference type="InterPro" id="IPR016162">
    <property type="entry name" value="Ald_DH_N"/>
</dbReference>
<feature type="active site" evidence="3">
    <location>
        <position position="265"/>
    </location>
</feature>
<evidence type="ECO:0000256" key="2">
    <source>
        <dbReference type="ARBA" id="ARBA00023002"/>
    </source>
</evidence>
<keyword evidence="7" id="KW-1185">Reference proteome</keyword>
<dbReference type="SUPFAM" id="SSF53720">
    <property type="entry name" value="ALDH-like"/>
    <property type="match status" value="1"/>
</dbReference>
<dbReference type="EC" id="1.2.1.8" evidence="6"/>
<comment type="similarity">
    <text evidence="1 4">Belongs to the aldehyde dehydrogenase family.</text>
</comment>
<comment type="caution">
    <text evidence="6">The sequence shown here is derived from an EMBL/GenBank/DDBJ whole genome shotgun (WGS) entry which is preliminary data.</text>
</comment>
<evidence type="ECO:0000313" key="6">
    <source>
        <dbReference type="EMBL" id="NYE84080.1"/>
    </source>
</evidence>
<sequence length="500" mass="53766">MSSTVSTAPKKGSIDPATVIPTHRDLFYGGEWHAPASGRYVPTLNPGLNRQVGEAADADAADVDAAVKAAHAAYPAWRRMKPMERAAIMRRAATVLRDHAEELALIDAINTGNPVSEMISDANIAAASLDYFAGVVMELKGSTIPMGDDRLNYTLREPLGVVARIVAYNHPFMFVGAKIAAPLAAGNTVVMKSAEPAPLSGIRLAELIGPIFPPGVLNILSGGKECGQALTVHPLVKKITLIGSVPTGKAIMRSAADSLKPVLLELGGKNALIGFPDADVKALTDGLVRGMNFTWAGQSCGSTSRAFIHASIYDQVVEGAARLTCERHKPGMATDWSTTMGCVINQTQYDKIMKYILSGKEEGARLVIGGKHPDTEGLADGFFIEPTIFADVNADMTIAREEIFGPVLSMFKWEDEDELFEMVNRVELGLTASIWTRDLVTAHRAAQRVEAGYVWINDTSKHFLGAPFGGYKQSGIGREECFEELLEFSQIKNVNVNLAP</sequence>
<evidence type="ECO:0000256" key="1">
    <source>
        <dbReference type="ARBA" id="ARBA00009986"/>
    </source>
</evidence>
<evidence type="ECO:0000313" key="7">
    <source>
        <dbReference type="Proteomes" id="UP000542125"/>
    </source>
</evidence>
<dbReference type="PANTHER" id="PTHR11699">
    <property type="entry name" value="ALDEHYDE DEHYDROGENASE-RELATED"/>
    <property type="match status" value="1"/>
</dbReference>
<dbReference type="Proteomes" id="UP000542125">
    <property type="component" value="Unassembled WGS sequence"/>
</dbReference>
<dbReference type="InterPro" id="IPR015590">
    <property type="entry name" value="Aldehyde_DH_dom"/>
</dbReference>
<dbReference type="InterPro" id="IPR016161">
    <property type="entry name" value="Ald_DH/histidinol_DH"/>
</dbReference>
<proteinExistence type="inferred from homology"/>
<dbReference type="GO" id="GO:0008802">
    <property type="term" value="F:betaine-aldehyde dehydrogenase (NAD+) activity"/>
    <property type="evidence" value="ECO:0007669"/>
    <property type="project" value="UniProtKB-EC"/>
</dbReference>
<dbReference type="PROSITE" id="PS00687">
    <property type="entry name" value="ALDEHYDE_DEHYDR_GLU"/>
    <property type="match status" value="1"/>
</dbReference>
<accession>A0A7Y9IVY7</accession>
<dbReference type="InterPro" id="IPR016163">
    <property type="entry name" value="Ald_DH_C"/>
</dbReference>
<dbReference type="Gene3D" id="3.40.605.10">
    <property type="entry name" value="Aldehyde Dehydrogenase, Chain A, domain 1"/>
    <property type="match status" value="1"/>
</dbReference>